<proteinExistence type="inferred from homology"/>
<comment type="similarity">
    <text evidence="2">Belongs to the EccE family.</text>
</comment>
<comment type="caution">
    <text evidence="10">The sequence shown here is derived from an EMBL/GenBank/DDBJ whole genome shotgun (WGS) entry which is preliminary data.</text>
</comment>
<feature type="transmembrane region" description="Helical" evidence="8">
    <location>
        <begin position="12"/>
        <end position="36"/>
    </location>
</feature>
<evidence type="ECO:0000259" key="9">
    <source>
        <dbReference type="Pfam" id="PF11203"/>
    </source>
</evidence>
<evidence type="ECO:0000256" key="1">
    <source>
        <dbReference type="ARBA" id="ARBA00004236"/>
    </source>
</evidence>
<evidence type="ECO:0000313" key="11">
    <source>
        <dbReference type="Proteomes" id="UP000010988"/>
    </source>
</evidence>
<name>L7KGI4_9ACTN</name>
<accession>L7KGI4</accession>
<dbReference type="GO" id="GO:0005886">
    <property type="term" value="C:plasma membrane"/>
    <property type="evidence" value="ECO:0007669"/>
    <property type="project" value="UniProtKB-SubCell"/>
</dbReference>
<keyword evidence="11" id="KW-1185">Reference proteome</keyword>
<dbReference type="Proteomes" id="UP000010988">
    <property type="component" value="Unassembled WGS sequence"/>
</dbReference>
<sequence length="577" mass="60954">MAFGTRSSTGSRLPAFTTLVWIEALLATGLVGWWIAGGRSGVAALGVAALAAVTLVPMSGGASLATTVLRRLGFHWFRLRRNPGELAPPPFDVPTASHRQRQSSSRARAEDSPIGVRWAGTTMITMLRIGPGIGAPTFLSPFGSETAEPHVPLTTLADCIDSFDIPLSSIDVISHGVRVGGAGETAAIYERTLGPLPATTHRSTYVVLRLDPAACPTAVSRRGGGATGALRTATITTRRIARRLRECGLVATPLGATEIDSVTKQLTHGAELGSMHEEWAQVNVGPIRSRSAAIDPHQLQRVLRTPQPAALAATVTLTLSRGHDRELLVRALLRVDDAPDAGRTVRAWPAGVTPLDGLHFDALAVSLPCATAHRVRRGLHATSDTEADALLDALQMEVSGCGQLIGADHAGRAVTARLFGPGVSEVSVRGDARLAAQIVLRVVATGGTVAVHTSRPERWQHLVARVGDSRLLSFADPTGGSDADRRIHLFDGVSPRVVTPGATRIVVADLRQTTNDLPAATIELTQNLTQPDRVVLRTPVTSVCVTTVATPEEARFSDPPVQRTRVFPDTTGVPQPV</sequence>
<organism evidence="10 11">
    <name type="scientific">Gordonia aichiensis NBRC 108223</name>
    <dbReference type="NCBI Taxonomy" id="1220583"/>
    <lineage>
        <taxon>Bacteria</taxon>
        <taxon>Bacillati</taxon>
        <taxon>Actinomycetota</taxon>
        <taxon>Actinomycetes</taxon>
        <taxon>Mycobacteriales</taxon>
        <taxon>Gordoniaceae</taxon>
        <taxon>Gordonia</taxon>
    </lineage>
</organism>
<dbReference type="STRING" id="1220583.GOACH_03_06240"/>
<dbReference type="NCBIfam" id="TIGR03923">
    <property type="entry name" value="T7SS_EccE"/>
    <property type="match status" value="1"/>
</dbReference>
<protein>
    <recommendedName>
        <fullName evidence="9">Type VII secretion system protein EccE domain-containing protein</fullName>
    </recommendedName>
</protein>
<evidence type="ECO:0000256" key="8">
    <source>
        <dbReference type="SAM" id="Phobius"/>
    </source>
</evidence>
<keyword evidence="5 8" id="KW-1133">Transmembrane helix</keyword>
<dbReference type="EMBL" id="BANR01000003">
    <property type="protein sequence ID" value="GAC47601.1"/>
    <property type="molecule type" value="Genomic_DNA"/>
</dbReference>
<keyword evidence="4 8" id="KW-0812">Transmembrane</keyword>
<dbReference type="AlphaFoldDB" id="L7KGI4"/>
<feature type="domain" description="Type VII secretion system protein EccE" evidence="9">
    <location>
        <begin position="198"/>
        <end position="285"/>
    </location>
</feature>
<evidence type="ECO:0000256" key="6">
    <source>
        <dbReference type="ARBA" id="ARBA00023136"/>
    </source>
</evidence>
<dbReference type="InterPro" id="IPR050051">
    <property type="entry name" value="EccE_dom"/>
</dbReference>
<evidence type="ECO:0000256" key="7">
    <source>
        <dbReference type="SAM" id="MobiDB-lite"/>
    </source>
</evidence>
<gene>
    <name evidence="10" type="ORF">GOACH_03_06240</name>
</gene>
<dbReference type="Pfam" id="PF11203">
    <property type="entry name" value="EccE"/>
    <property type="match status" value="1"/>
</dbReference>
<evidence type="ECO:0000256" key="5">
    <source>
        <dbReference type="ARBA" id="ARBA00022989"/>
    </source>
</evidence>
<keyword evidence="3" id="KW-1003">Cell membrane</keyword>
<comment type="subcellular location">
    <subcellularLocation>
        <location evidence="1">Cell membrane</location>
    </subcellularLocation>
</comment>
<evidence type="ECO:0000256" key="4">
    <source>
        <dbReference type="ARBA" id="ARBA00022692"/>
    </source>
</evidence>
<dbReference type="RefSeq" id="WP_005171282.1">
    <property type="nucleotide sequence ID" value="NZ_BANR01000003.1"/>
</dbReference>
<keyword evidence="6 8" id="KW-0472">Membrane</keyword>
<evidence type="ECO:0000313" key="10">
    <source>
        <dbReference type="EMBL" id="GAC47601.1"/>
    </source>
</evidence>
<evidence type="ECO:0000256" key="3">
    <source>
        <dbReference type="ARBA" id="ARBA00022475"/>
    </source>
</evidence>
<reference evidence="10 11" key="1">
    <citation type="submission" date="2012-12" db="EMBL/GenBank/DDBJ databases">
        <title>Whole genome shotgun sequence of Gordonia aichiensis NBRC 108223.</title>
        <authorList>
            <person name="Isaki-Nakamura S."/>
            <person name="Hosoyama A."/>
            <person name="Tsuchikane K."/>
            <person name="Ando Y."/>
            <person name="Baba S."/>
            <person name="Ohji S."/>
            <person name="Hamada M."/>
            <person name="Tamura T."/>
            <person name="Yamazoe A."/>
            <person name="Yamazaki S."/>
            <person name="Fujita N."/>
        </authorList>
    </citation>
    <scope>NUCLEOTIDE SEQUENCE [LARGE SCALE GENOMIC DNA]</scope>
    <source>
        <strain evidence="10 11">NBRC 108223</strain>
    </source>
</reference>
<feature type="region of interest" description="Disordered" evidence="7">
    <location>
        <begin position="87"/>
        <end position="111"/>
    </location>
</feature>
<evidence type="ECO:0000256" key="2">
    <source>
        <dbReference type="ARBA" id="ARBA00007759"/>
    </source>
</evidence>
<dbReference type="InterPro" id="IPR021368">
    <property type="entry name" value="T7SS_EccE"/>
</dbReference>
<dbReference type="OrthoDB" id="4152590at2"/>
<dbReference type="eggNOG" id="ENOG50331Q0">
    <property type="taxonomic scope" value="Bacteria"/>
</dbReference>
<feature type="transmembrane region" description="Helical" evidence="8">
    <location>
        <begin position="42"/>
        <end position="69"/>
    </location>
</feature>